<accession>A0A4V4HUV3</accession>
<evidence type="ECO:0000256" key="1">
    <source>
        <dbReference type="SAM" id="MobiDB-lite"/>
    </source>
</evidence>
<evidence type="ECO:0000256" key="2">
    <source>
        <dbReference type="SAM" id="Phobius"/>
    </source>
</evidence>
<keyword evidence="2" id="KW-1133">Transmembrane helix</keyword>
<gene>
    <name evidence="3" type="ORF">BGAL_0134g00180</name>
</gene>
<feature type="region of interest" description="Disordered" evidence="1">
    <location>
        <begin position="152"/>
        <end position="177"/>
    </location>
</feature>
<feature type="compositionally biased region" description="Polar residues" evidence="1">
    <location>
        <begin position="210"/>
        <end position="222"/>
    </location>
</feature>
<keyword evidence="2" id="KW-0812">Transmembrane</keyword>
<feature type="compositionally biased region" description="Low complexity" evidence="1">
    <location>
        <begin position="257"/>
        <end position="273"/>
    </location>
</feature>
<organism evidence="3 4">
    <name type="scientific">Botrytis galanthina</name>
    <dbReference type="NCBI Taxonomy" id="278940"/>
    <lineage>
        <taxon>Eukaryota</taxon>
        <taxon>Fungi</taxon>
        <taxon>Dikarya</taxon>
        <taxon>Ascomycota</taxon>
        <taxon>Pezizomycotina</taxon>
        <taxon>Leotiomycetes</taxon>
        <taxon>Helotiales</taxon>
        <taxon>Sclerotiniaceae</taxon>
        <taxon>Botrytis</taxon>
    </lineage>
</organism>
<evidence type="ECO:0000313" key="4">
    <source>
        <dbReference type="Proteomes" id="UP000308671"/>
    </source>
</evidence>
<keyword evidence="2" id="KW-0472">Membrane</keyword>
<dbReference type="EMBL" id="PQXL01000134">
    <property type="protein sequence ID" value="THV50836.1"/>
    <property type="molecule type" value="Genomic_DNA"/>
</dbReference>
<evidence type="ECO:0000313" key="3">
    <source>
        <dbReference type="EMBL" id="THV50836.1"/>
    </source>
</evidence>
<keyword evidence="4" id="KW-1185">Reference proteome</keyword>
<protein>
    <submittedName>
        <fullName evidence="3">Uncharacterized protein</fullName>
    </submittedName>
</protein>
<feature type="region of interest" description="Disordered" evidence="1">
    <location>
        <begin position="190"/>
        <end position="304"/>
    </location>
</feature>
<sequence length="368" mass="41689">MITMMITNGRFTESILPPGTTSMDTIFISPPLLPAYPTRPTQPSYSSASALSTQFRRIHTRSFFQNKTSSTVSASQETPDTTTRITLYSLFFIISCCALFSLCYFLNHICKFHLNKLQKRYNYECHGEFEGLITRRILFRYRTFDATSPYNAEENRRPVSSARSIENRKYTNPVNDTKATKAINAIKAGKAIQTTQTTDDHPSEAEWESAHSSQLSTPNRRNITWAPLPRPIRRPSTNRQPAAAGGIRFAASPPRPSRSNRPTRSIPPQRLRSPPLPPDFLTISNATTAPMGIPGQEPSSWDVGLPWVTTTDRLHIGDEGKKDRDMDADDENWEEIDRIISNERDQYADDKKVLDAARRKDMEREGES</sequence>
<name>A0A4V4HUV3_9HELO</name>
<reference evidence="3 4" key="1">
    <citation type="submission" date="2017-12" db="EMBL/GenBank/DDBJ databases">
        <title>Comparative genomics of Botrytis spp.</title>
        <authorList>
            <person name="Valero-Jimenez C.A."/>
            <person name="Tapia P."/>
            <person name="Veloso J."/>
            <person name="Silva-Moreno E."/>
            <person name="Staats M."/>
            <person name="Valdes J.H."/>
            <person name="Van Kan J.A.L."/>
        </authorList>
    </citation>
    <scope>NUCLEOTIDE SEQUENCE [LARGE SCALE GENOMIC DNA]</scope>
    <source>
        <strain evidence="3 4">MUCL435</strain>
    </source>
</reference>
<feature type="transmembrane region" description="Helical" evidence="2">
    <location>
        <begin position="85"/>
        <end position="106"/>
    </location>
</feature>
<dbReference type="Proteomes" id="UP000308671">
    <property type="component" value="Unassembled WGS sequence"/>
</dbReference>
<dbReference type="AlphaFoldDB" id="A0A4V4HUV3"/>
<proteinExistence type="predicted"/>
<dbReference type="OrthoDB" id="3553695at2759"/>
<comment type="caution">
    <text evidence="3">The sequence shown here is derived from an EMBL/GenBank/DDBJ whole genome shotgun (WGS) entry which is preliminary data.</text>
</comment>